<proteinExistence type="predicted"/>
<organism evidence="1 2">
    <name type="scientific">Hyaloscypha hepaticicola</name>
    <dbReference type="NCBI Taxonomy" id="2082293"/>
    <lineage>
        <taxon>Eukaryota</taxon>
        <taxon>Fungi</taxon>
        <taxon>Dikarya</taxon>
        <taxon>Ascomycota</taxon>
        <taxon>Pezizomycotina</taxon>
        <taxon>Leotiomycetes</taxon>
        <taxon>Helotiales</taxon>
        <taxon>Hyaloscyphaceae</taxon>
        <taxon>Hyaloscypha</taxon>
    </lineage>
</organism>
<gene>
    <name evidence="1" type="ORF">NA56DRAFT_644597</name>
</gene>
<dbReference type="AlphaFoldDB" id="A0A2J6Q9S2"/>
<reference evidence="1 2" key="1">
    <citation type="submission" date="2016-05" db="EMBL/GenBank/DDBJ databases">
        <title>A degradative enzymes factory behind the ericoid mycorrhizal symbiosis.</title>
        <authorList>
            <consortium name="DOE Joint Genome Institute"/>
            <person name="Martino E."/>
            <person name="Morin E."/>
            <person name="Grelet G."/>
            <person name="Kuo A."/>
            <person name="Kohler A."/>
            <person name="Daghino S."/>
            <person name="Barry K."/>
            <person name="Choi C."/>
            <person name="Cichocki N."/>
            <person name="Clum A."/>
            <person name="Copeland A."/>
            <person name="Hainaut M."/>
            <person name="Haridas S."/>
            <person name="Labutti K."/>
            <person name="Lindquist E."/>
            <person name="Lipzen A."/>
            <person name="Khouja H.-R."/>
            <person name="Murat C."/>
            <person name="Ohm R."/>
            <person name="Olson A."/>
            <person name="Spatafora J."/>
            <person name="Veneault-Fourrey C."/>
            <person name="Henrissat B."/>
            <person name="Grigoriev I."/>
            <person name="Martin F."/>
            <person name="Perotto S."/>
        </authorList>
    </citation>
    <scope>NUCLEOTIDE SEQUENCE [LARGE SCALE GENOMIC DNA]</scope>
    <source>
        <strain evidence="1 2">UAMH 7357</strain>
    </source>
</reference>
<keyword evidence="2" id="KW-1185">Reference proteome</keyword>
<evidence type="ECO:0000313" key="2">
    <source>
        <dbReference type="Proteomes" id="UP000235672"/>
    </source>
</evidence>
<protein>
    <submittedName>
        <fullName evidence="1">Uncharacterized protein</fullName>
    </submittedName>
</protein>
<accession>A0A2J6Q9S2</accession>
<sequence length="98" mass="11233">MCLTLTSFLQVLTSTHHIASSDGRYKQAVEFHVIAVHLHLIQDPWKRLVSASYSWIPLEELSLYQTAFEKTEHDVQESSMSVGDTRYLGVREQAEIRA</sequence>
<dbReference type="EMBL" id="KZ613476">
    <property type="protein sequence ID" value="PMD23019.1"/>
    <property type="molecule type" value="Genomic_DNA"/>
</dbReference>
<name>A0A2J6Q9S2_9HELO</name>
<evidence type="ECO:0000313" key="1">
    <source>
        <dbReference type="EMBL" id="PMD23019.1"/>
    </source>
</evidence>
<dbReference type="Proteomes" id="UP000235672">
    <property type="component" value="Unassembled WGS sequence"/>
</dbReference>